<feature type="transmembrane region" description="Helical" evidence="9">
    <location>
        <begin position="337"/>
        <end position="359"/>
    </location>
</feature>
<dbReference type="CDD" id="cd14014">
    <property type="entry name" value="STKc_PknB_like"/>
    <property type="match status" value="1"/>
</dbReference>
<evidence type="ECO:0000256" key="3">
    <source>
        <dbReference type="ARBA" id="ARBA00022679"/>
    </source>
</evidence>
<evidence type="ECO:0000256" key="6">
    <source>
        <dbReference type="ARBA" id="ARBA00022840"/>
    </source>
</evidence>
<dbReference type="GO" id="GO:0016301">
    <property type="term" value="F:kinase activity"/>
    <property type="evidence" value="ECO:0007669"/>
    <property type="project" value="UniProtKB-KW"/>
</dbReference>
<dbReference type="EC" id="2.7.11.1" evidence="1"/>
<dbReference type="Gene3D" id="1.10.510.10">
    <property type="entry name" value="Transferase(Phosphotransferase) domain 1"/>
    <property type="match status" value="1"/>
</dbReference>
<feature type="compositionally biased region" description="Acidic residues" evidence="8">
    <location>
        <begin position="410"/>
        <end position="439"/>
    </location>
</feature>
<feature type="compositionally biased region" description="Pro residues" evidence="8">
    <location>
        <begin position="289"/>
        <end position="304"/>
    </location>
</feature>
<evidence type="ECO:0000256" key="4">
    <source>
        <dbReference type="ARBA" id="ARBA00022741"/>
    </source>
</evidence>
<keyword evidence="9" id="KW-0472">Membrane</keyword>
<dbReference type="PROSITE" id="PS00107">
    <property type="entry name" value="PROTEIN_KINASE_ATP"/>
    <property type="match status" value="1"/>
</dbReference>
<evidence type="ECO:0000256" key="2">
    <source>
        <dbReference type="ARBA" id="ARBA00022527"/>
    </source>
</evidence>
<keyword evidence="9" id="KW-0812">Transmembrane</keyword>
<dbReference type="RefSeq" id="WP_340270330.1">
    <property type="nucleotide sequence ID" value="NZ_JBBEOG010000006.1"/>
</dbReference>
<dbReference type="PROSITE" id="PS50011">
    <property type="entry name" value="PROTEIN_KINASE_DOM"/>
    <property type="match status" value="1"/>
</dbReference>
<sequence>MTDDPAVPPPDGRLVGGRYRLGRRLGRGGMGAVWQARDEVLDRDVAVKEVSPPPGLAQDERERLRERTLREARAAARIRSTAAVTVYDVVEHDDEPWVVMELLPPRSLADVLREDGPLTPRRAAHVGLRLLEALVAAHGAGVLHRDVKPSNVVFDSRGEAVLTDFGIASLDGDPTVTTTGAIIGSPGYVAPERAHGGPASTASDLWSLGVTLATAVHGRSPFERETPLATMLAAVQDPLPDAVATGPLGAVVSGLLEKDPADRLDAAAARRLLDEVAAAGTDETATQAPPGPVAPAPPLTPPDGGPGTRPTAERTQALRPVAAGAVREGTAGRRRPAVLGVVAAVLGVLLVGAVVAALLDLPGGSSGEAAPAPSATAPSARAEPTAGSAAPEGSEDPARDPDPGGADGGGTDEGDPDGGDTDAGDTDEDGPDEDGPDEDGTARGDGAVPDGFERYDNGRYSLVVPAGWSAEPDGDTRVRFQDPDSRRYLLVEEGGEPSGEPVEDWQAQEPVVAGRLDGYELLGIEEADFRGFEAADWQFTWEPGGGTVRVLNRNVVDERSDRAFALYWQVPVEQWDDSRPLFDEVARSFRPAR</sequence>
<dbReference type="InterPro" id="IPR017441">
    <property type="entry name" value="Protein_kinase_ATP_BS"/>
</dbReference>
<evidence type="ECO:0000259" key="10">
    <source>
        <dbReference type="PROSITE" id="PS50011"/>
    </source>
</evidence>
<dbReference type="SMART" id="SM00220">
    <property type="entry name" value="S_TKc"/>
    <property type="match status" value="1"/>
</dbReference>
<dbReference type="Gene3D" id="3.40.1000.10">
    <property type="entry name" value="Mog1/PsbP, alpha/beta/alpha sandwich"/>
    <property type="match status" value="1"/>
</dbReference>
<feature type="domain" description="Protein kinase" evidence="10">
    <location>
        <begin position="19"/>
        <end position="277"/>
    </location>
</feature>
<dbReference type="Pfam" id="PF00069">
    <property type="entry name" value="Pkinase"/>
    <property type="match status" value="1"/>
</dbReference>
<keyword evidence="12" id="KW-1185">Reference proteome</keyword>
<evidence type="ECO:0000256" key="8">
    <source>
        <dbReference type="SAM" id="MobiDB-lite"/>
    </source>
</evidence>
<keyword evidence="3" id="KW-0808">Transferase</keyword>
<feature type="region of interest" description="Disordered" evidence="8">
    <location>
        <begin position="365"/>
        <end position="456"/>
    </location>
</feature>
<dbReference type="PANTHER" id="PTHR43289">
    <property type="entry name" value="MITOGEN-ACTIVATED PROTEIN KINASE KINASE KINASE 20-RELATED"/>
    <property type="match status" value="1"/>
</dbReference>
<organism evidence="11 12">
    <name type="scientific">Aquipuribacter nitratireducens</name>
    <dbReference type="NCBI Taxonomy" id="650104"/>
    <lineage>
        <taxon>Bacteria</taxon>
        <taxon>Bacillati</taxon>
        <taxon>Actinomycetota</taxon>
        <taxon>Actinomycetes</taxon>
        <taxon>Micrococcales</taxon>
        <taxon>Intrasporangiaceae</taxon>
        <taxon>Aquipuribacter</taxon>
    </lineage>
</organism>
<protein>
    <recommendedName>
        <fullName evidence="1">non-specific serine/threonine protein kinase</fullName>
        <ecNumber evidence="1">2.7.11.1</ecNumber>
    </recommendedName>
</protein>
<feature type="region of interest" description="Disordered" evidence="8">
    <location>
        <begin position="282"/>
        <end position="330"/>
    </location>
</feature>
<dbReference type="SUPFAM" id="SSF56112">
    <property type="entry name" value="Protein kinase-like (PK-like)"/>
    <property type="match status" value="1"/>
</dbReference>
<evidence type="ECO:0000256" key="1">
    <source>
        <dbReference type="ARBA" id="ARBA00012513"/>
    </source>
</evidence>
<evidence type="ECO:0000256" key="9">
    <source>
        <dbReference type="SAM" id="Phobius"/>
    </source>
</evidence>
<dbReference type="EMBL" id="JBHSLD010000028">
    <property type="protein sequence ID" value="MFC5382645.1"/>
    <property type="molecule type" value="Genomic_DNA"/>
</dbReference>
<keyword evidence="6 7" id="KW-0067">ATP-binding</keyword>
<dbReference type="InterPro" id="IPR008271">
    <property type="entry name" value="Ser/Thr_kinase_AS"/>
</dbReference>
<accession>A0ABW0GRM6</accession>
<dbReference type="PROSITE" id="PS00108">
    <property type="entry name" value="PROTEIN_KINASE_ST"/>
    <property type="match status" value="1"/>
</dbReference>
<evidence type="ECO:0000256" key="7">
    <source>
        <dbReference type="PROSITE-ProRule" id="PRU10141"/>
    </source>
</evidence>
<reference evidence="12" key="1">
    <citation type="journal article" date="2019" name="Int. J. Syst. Evol. Microbiol.">
        <title>The Global Catalogue of Microorganisms (GCM) 10K type strain sequencing project: providing services to taxonomists for standard genome sequencing and annotation.</title>
        <authorList>
            <consortium name="The Broad Institute Genomics Platform"/>
            <consortium name="The Broad Institute Genome Sequencing Center for Infectious Disease"/>
            <person name="Wu L."/>
            <person name="Ma J."/>
        </authorList>
    </citation>
    <scope>NUCLEOTIDE SEQUENCE [LARGE SCALE GENOMIC DNA]</scope>
    <source>
        <strain evidence="12">CCUG 43114</strain>
    </source>
</reference>
<proteinExistence type="predicted"/>
<evidence type="ECO:0000256" key="5">
    <source>
        <dbReference type="ARBA" id="ARBA00022777"/>
    </source>
</evidence>
<evidence type="ECO:0000313" key="11">
    <source>
        <dbReference type="EMBL" id="MFC5382645.1"/>
    </source>
</evidence>
<keyword evidence="9" id="KW-1133">Transmembrane helix</keyword>
<dbReference type="InterPro" id="IPR000719">
    <property type="entry name" value="Prot_kinase_dom"/>
</dbReference>
<comment type="caution">
    <text evidence="11">The sequence shown here is derived from an EMBL/GenBank/DDBJ whole genome shotgun (WGS) entry which is preliminary data.</text>
</comment>
<dbReference type="Proteomes" id="UP001596122">
    <property type="component" value="Unassembled WGS sequence"/>
</dbReference>
<keyword evidence="5 11" id="KW-0418">Kinase</keyword>
<keyword evidence="4 7" id="KW-0547">Nucleotide-binding</keyword>
<dbReference type="InterPro" id="IPR011009">
    <property type="entry name" value="Kinase-like_dom_sf"/>
</dbReference>
<evidence type="ECO:0000313" key="12">
    <source>
        <dbReference type="Proteomes" id="UP001596122"/>
    </source>
</evidence>
<name>A0ABW0GRM6_9MICO</name>
<feature type="compositionally biased region" description="Low complexity" evidence="8">
    <location>
        <begin position="365"/>
        <end position="386"/>
    </location>
</feature>
<keyword evidence="2" id="KW-0723">Serine/threonine-protein kinase</keyword>
<feature type="binding site" evidence="7">
    <location>
        <position position="48"/>
    </location>
    <ligand>
        <name>ATP</name>
        <dbReference type="ChEBI" id="CHEBI:30616"/>
    </ligand>
</feature>
<gene>
    <name evidence="11" type="ORF">ACFPJ6_17915</name>
</gene>
<dbReference type="PANTHER" id="PTHR43289:SF6">
    <property type="entry name" value="SERINE_THREONINE-PROTEIN KINASE NEKL-3"/>
    <property type="match status" value="1"/>
</dbReference>
<dbReference type="Gene3D" id="3.30.200.20">
    <property type="entry name" value="Phosphorylase Kinase, domain 1"/>
    <property type="match status" value="1"/>
</dbReference>